<protein>
    <submittedName>
        <fullName evidence="1">Uncharacterized protein</fullName>
    </submittedName>
</protein>
<dbReference type="Proteomes" id="UP000026915">
    <property type="component" value="Chromosome 10"/>
</dbReference>
<dbReference type="AlphaFoldDB" id="A0A061FRT7"/>
<dbReference type="InParanoid" id="A0A061FRT7"/>
<evidence type="ECO:0000313" key="1">
    <source>
        <dbReference type="EMBL" id="EOY19786.1"/>
    </source>
</evidence>
<proteinExistence type="predicted"/>
<reference evidence="1 2" key="1">
    <citation type="journal article" date="2013" name="Genome Biol.">
        <title>The genome sequence of the most widely cultivated cacao type and its use to identify candidate genes regulating pod color.</title>
        <authorList>
            <person name="Motamayor J.C."/>
            <person name="Mockaitis K."/>
            <person name="Schmutz J."/>
            <person name="Haiminen N."/>
            <person name="Iii D.L."/>
            <person name="Cornejo O."/>
            <person name="Findley S.D."/>
            <person name="Zheng P."/>
            <person name="Utro F."/>
            <person name="Royaert S."/>
            <person name="Saski C."/>
            <person name="Jenkins J."/>
            <person name="Podicheti R."/>
            <person name="Zhao M."/>
            <person name="Scheffler B.E."/>
            <person name="Stack J.C."/>
            <person name="Feltus F.A."/>
            <person name="Mustiga G.M."/>
            <person name="Amores F."/>
            <person name="Phillips W."/>
            <person name="Marelli J.P."/>
            <person name="May G.D."/>
            <person name="Shapiro H."/>
            <person name="Ma J."/>
            <person name="Bustamante C.D."/>
            <person name="Schnell R.J."/>
            <person name="Main D."/>
            <person name="Gilbert D."/>
            <person name="Parida L."/>
            <person name="Kuhn D.N."/>
        </authorList>
    </citation>
    <scope>NUCLEOTIDE SEQUENCE [LARGE SCALE GENOMIC DNA]</scope>
    <source>
        <strain evidence="2">cv. Matina 1-6</strain>
    </source>
</reference>
<keyword evidence="2" id="KW-1185">Reference proteome</keyword>
<dbReference type="HOGENOM" id="CLU_2188730_0_0_1"/>
<dbReference type="EMBL" id="CM001888">
    <property type="protein sequence ID" value="EOY19786.1"/>
    <property type="molecule type" value="Genomic_DNA"/>
</dbReference>
<dbReference type="Gramene" id="EOY19786">
    <property type="protein sequence ID" value="EOY19786"/>
    <property type="gene ID" value="TCM_045124"/>
</dbReference>
<organism evidence="1 2">
    <name type="scientific">Theobroma cacao</name>
    <name type="common">Cacao</name>
    <name type="synonym">Cocoa</name>
    <dbReference type="NCBI Taxonomy" id="3641"/>
    <lineage>
        <taxon>Eukaryota</taxon>
        <taxon>Viridiplantae</taxon>
        <taxon>Streptophyta</taxon>
        <taxon>Embryophyta</taxon>
        <taxon>Tracheophyta</taxon>
        <taxon>Spermatophyta</taxon>
        <taxon>Magnoliopsida</taxon>
        <taxon>eudicotyledons</taxon>
        <taxon>Gunneridae</taxon>
        <taxon>Pentapetalae</taxon>
        <taxon>rosids</taxon>
        <taxon>malvids</taxon>
        <taxon>Malvales</taxon>
        <taxon>Malvaceae</taxon>
        <taxon>Byttnerioideae</taxon>
        <taxon>Theobroma</taxon>
    </lineage>
</organism>
<accession>A0A061FRT7</accession>
<name>A0A061FRT7_THECC</name>
<evidence type="ECO:0000313" key="2">
    <source>
        <dbReference type="Proteomes" id="UP000026915"/>
    </source>
</evidence>
<sequence length="109" mass="12280">MQFHFLHSSHSASSVVSGRLSKLKRQNANHLVFSSTSKYLRKNKTRGNDDDFDDLLESKDLDSNHHFQLRTNLPVRVKGSSLVSSRGIVEKRSKSADKDLPGVGVSAWW</sequence>
<gene>
    <name evidence="1" type="ORF">TCM_045124</name>
</gene>